<organism evidence="1 2">
    <name type="scientific">[Clostridium] ultunense Esp</name>
    <dbReference type="NCBI Taxonomy" id="1288971"/>
    <lineage>
        <taxon>Bacteria</taxon>
        <taxon>Bacillati</taxon>
        <taxon>Bacillota</taxon>
        <taxon>Tissierellia</taxon>
        <taxon>Tissierellales</taxon>
        <taxon>Tepidimicrobiaceae</taxon>
        <taxon>Schnuerera</taxon>
    </lineage>
</organism>
<proteinExistence type="predicted"/>
<dbReference type="Proteomes" id="UP000245423">
    <property type="component" value="Chromosome 1"/>
</dbReference>
<keyword evidence="2" id="KW-1185">Reference proteome</keyword>
<accession>A0A1M4PQE9</accession>
<protein>
    <submittedName>
        <fullName evidence="1">Uncharacterized protein</fullName>
    </submittedName>
</protein>
<dbReference type="EMBL" id="LT669839">
    <property type="protein sequence ID" value="SHD77716.1"/>
    <property type="molecule type" value="Genomic_DNA"/>
</dbReference>
<evidence type="ECO:0000313" key="2">
    <source>
        <dbReference type="Proteomes" id="UP000245423"/>
    </source>
</evidence>
<dbReference type="AlphaFoldDB" id="A0A1M4PQE9"/>
<sequence>MYYNRKKIKKQQTLASKSVVFIWFIGGPSGTRTPDLPVMSRAL</sequence>
<gene>
    <name evidence="1" type="ORF">CUESP1_2365</name>
</gene>
<reference evidence="1 2" key="1">
    <citation type="submission" date="2016-11" db="EMBL/GenBank/DDBJ databases">
        <authorList>
            <person name="Manzoor S."/>
        </authorList>
    </citation>
    <scope>NUCLEOTIDE SEQUENCE [LARGE SCALE GENOMIC DNA]</scope>
    <source>
        <strain evidence="1">Clostridium ultunense strain Esp</strain>
    </source>
</reference>
<name>A0A1M4PQE9_9FIRM</name>
<evidence type="ECO:0000313" key="1">
    <source>
        <dbReference type="EMBL" id="SHD77716.1"/>
    </source>
</evidence>